<evidence type="ECO:0000256" key="4">
    <source>
        <dbReference type="ARBA" id="ARBA00022475"/>
    </source>
</evidence>
<evidence type="ECO:0000256" key="9">
    <source>
        <dbReference type="ARBA" id="ARBA00023065"/>
    </source>
</evidence>
<sequence length="512" mass="54095">MIVSWQTIAVIVAYMLVVIAIGVWSTKRVSSMRDYLVAGDGFGRWVVSFGIVGAIVSGAGVLGNAGSGYGTGYALYVQTMGLSFLGLTLAYFLLAKPMTVIAKKHEVYTLPDVLALRYGDSRAVRILSGVATALGSLIYLVVQFVAIGYIGTTIFGWSLGLSLFVGGAVVVAYCVGGGIVAAMWTNFFQLLVLSVFVVYFAVYTVSQVGGLTALHRQMAEIDPELVAPWHASGAFAWQNVLVYAFFVGLLAYAGVPHISTKFLTIRNLEVIRWIPLISCFLYLFAVAATWIGMAYRVQAEQGVVPPVDEPDAVLPALMLDSFGPVVVGIMIAAVLAAVMSTTDSFMVLSGAAIVRDIAKKGLGLRLSDRQEMTWSRVASVLVMVVAGFIALNPPEFVLSLMAVAWGALAAMLGPVLYLGVRWKRATTQGAVAALVAGIAIGGVLALLNRTVFADAPLLAPWNIAAIGVAVSYLALIVVSLLTKPQSSRMFAHFAAHAATPAPALGTSGRSRS</sequence>
<feature type="transmembrane region" description="Helical" evidence="14">
    <location>
        <begin position="459"/>
        <end position="481"/>
    </location>
</feature>
<evidence type="ECO:0000256" key="7">
    <source>
        <dbReference type="ARBA" id="ARBA00022989"/>
    </source>
</evidence>
<dbReference type="InterPro" id="IPR018212">
    <property type="entry name" value="Na/solute_symporter_CS"/>
</dbReference>
<evidence type="ECO:0000256" key="11">
    <source>
        <dbReference type="ARBA" id="ARBA00023201"/>
    </source>
</evidence>
<feature type="transmembrane region" description="Helical" evidence="14">
    <location>
        <begin position="45"/>
        <end position="67"/>
    </location>
</feature>
<keyword evidence="8" id="KW-0915">Sodium</keyword>
<evidence type="ECO:0000313" key="16">
    <source>
        <dbReference type="Proteomes" id="UP000315677"/>
    </source>
</evidence>
<feature type="transmembrane region" description="Helical" evidence="14">
    <location>
        <begin position="374"/>
        <end position="391"/>
    </location>
</feature>
<feature type="transmembrane region" description="Helical" evidence="14">
    <location>
        <begin position="73"/>
        <end position="94"/>
    </location>
</feature>
<dbReference type="Pfam" id="PF00474">
    <property type="entry name" value="SSF"/>
    <property type="match status" value="1"/>
</dbReference>
<comment type="caution">
    <text evidence="15">The sequence shown here is derived from an EMBL/GenBank/DDBJ whole genome shotgun (WGS) entry which is preliminary data.</text>
</comment>
<dbReference type="InterPro" id="IPR001734">
    <property type="entry name" value="Na/solute_symporter"/>
</dbReference>
<evidence type="ECO:0000256" key="1">
    <source>
        <dbReference type="ARBA" id="ARBA00004651"/>
    </source>
</evidence>
<feature type="transmembrane region" description="Helical" evidence="14">
    <location>
        <begin position="325"/>
        <end position="354"/>
    </location>
</feature>
<dbReference type="PANTHER" id="PTHR48086">
    <property type="entry name" value="SODIUM/PROLINE SYMPORTER-RELATED"/>
    <property type="match status" value="1"/>
</dbReference>
<dbReference type="PROSITE" id="PS50283">
    <property type="entry name" value="NA_SOLUT_SYMP_3"/>
    <property type="match status" value="1"/>
</dbReference>
<name>A0A543DRH1_9PSEU</name>
<feature type="transmembrane region" description="Helical" evidence="14">
    <location>
        <begin position="126"/>
        <end position="151"/>
    </location>
</feature>
<keyword evidence="6" id="KW-0769">Symport</keyword>
<keyword evidence="7 14" id="KW-1133">Transmembrane helix</keyword>
<keyword evidence="10 14" id="KW-0472">Membrane</keyword>
<comment type="subcellular location">
    <subcellularLocation>
        <location evidence="1">Cell membrane</location>
        <topology evidence="1">Multi-pass membrane protein</topology>
    </subcellularLocation>
</comment>
<feature type="transmembrane region" description="Helical" evidence="14">
    <location>
        <begin position="6"/>
        <end position="24"/>
    </location>
</feature>
<feature type="transmembrane region" description="Helical" evidence="14">
    <location>
        <begin position="234"/>
        <end position="253"/>
    </location>
</feature>
<evidence type="ECO:0000256" key="8">
    <source>
        <dbReference type="ARBA" id="ARBA00023053"/>
    </source>
</evidence>
<dbReference type="GO" id="GO:0046942">
    <property type="term" value="P:carboxylic acid transport"/>
    <property type="evidence" value="ECO:0007669"/>
    <property type="project" value="UniProtKB-ARBA"/>
</dbReference>
<keyword evidence="4" id="KW-1003">Cell membrane</keyword>
<dbReference type="Gene3D" id="1.20.1730.10">
    <property type="entry name" value="Sodium/glucose cotransporter"/>
    <property type="match status" value="1"/>
</dbReference>
<reference evidence="15 16" key="1">
    <citation type="submission" date="2019-06" db="EMBL/GenBank/DDBJ databases">
        <title>Sequencing the genomes of 1000 actinobacteria strains.</title>
        <authorList>
            <person name="Klenk H.-P."/>
        </authorList>
    </citation>
    <scope>NUCLEOTIDE SEQUENCE [LARGE SCALE GENOMIC DNA]</scope>
    <source>
        <strain evidence="15 16">DSM 45301</strain>
    </source>
</reference>
<keyword evidence="3" id="KW-0813">Transport</keyword>
<evidence type="ECO:0000256" key="14">
    <source>
        <dbReference type="SAM" id="Phobius"/>
    </source>
</evidence>
<dbReference type="GO" id="GO:0015293">
    <property type="term" value="F:symporter activity"/>
    <property type="evidence" value="ECO:0007669"/>
    <property type="project" value="UniProtKB-KW"/>
</dbReference>
<comment type="catalytic activity">
    <reaction evidence="12">
        <text>L-proline(in) + Na(+)(in) = L-proline(out) + Na(+)(out)</text>
        <dbReference type="Rhea" id="RHEA:28967"/>
        <dbReference type="ChEBI" id="CHEBI:29101"/>
        <dbReference type="ChEBI" id="CHEBI:60039"/>
    </reaction>
</comment>
<dbReference type="GO" id="GO:0005886">
    <property type="term" value="C:plasma membrane"/>
    <property type="evidence" value="ECO:0007669"/>
    <property type="project" value="UniProtKB-SubCell"/>
</dbReference>
<comment type="similarity">
    <text evidence="2 13">Belongs to the sodium:solute symporter (SSF) (TC 2.A.21) family.</text>
</comment>
<evidence type="ECO:0000313" key="15">
    <source>
        <dbReference type="EMBL" id="TQM11936.1"/>
    </source>
</evidence>
<dbReference type="GO" id="GO:0006814">
    <property type="term" value="P:sodium ion transport"/>
    <property type="evidence" value="ECO:0007669"/>
    <property type="project" value="UniProtKB-KW"/>
</dbReference>
<evidence type="ECO:0000256" key="13">
    <source>
        <dbReference type="RuleBase" id="RU362091"/>
    </source>
</evidence>
<dbReference type="EMBL" id="VFPA01000002">
    <property type="protein sequence ID" value="TQM11936.1"/>
    <property type="molecule type" value="Genomic_DNA"/>
</dbReference>
<proteinExistence type="inferred from homology"/>
<dbReference type="RefSeq" id="WP_142056352.1">
    <property type="nucleotide sequence ID" value="NZ_VFPA01000002.1"/>
</dbReference>
<dbReference type="PANTHER" id="PTHR48086:SF3">
    <property type="entry name" value="SODIUM_PROLINE SYMPORTER"/>
    <property type="match status" value="1"/>
</dbReference>
<organism evidence="15 16">
    <name type="scientific">Pseudonocardia kunmingensis</name>
    <dbReference type="NCBI Taxonomy" id="630975"/>
    <lineage>
        <taxon>Bacteria</taxon>
        <taxon>Bacillati</taxon>
        <taxon>Actinomycetota</taxon>
        <taxon>Actinomycetes</taxon>
        <taxon>Pseudonocardiales</taxon>
        <taxon>Pseudonocardiaceae</taxon>
        <taxon>Pseudonocardia</taxon>
    </lineage>
</organism>
<feature type="transmembrane region" description="Helical" evidence="14">
    <location>
        <begin position="157"/>
        <end position="183"/>
    </location>
</feature>
<accession>A0A543DRH1</accession>
<dbReference type="OrthoDB" id="9789704at2"/>
<evidence type="ECO:0000256" key="12">
    <source>
        <dbReference type="ARBA" id="ARBA00033708"/>
    </source>
</evidence>
<protein>
    <submittedName>
        <fullName evidence="15">Sodium/proline symporter</fullName>
    </submittedName>
</protein>
<dbReference type="InterPro" id="IPR050277">
    <property type="entry name" value="Sodium:Solute_Symporter"/>
</dbReference>
<feature type="transmembrane region" description="Helical" evidence="14">
    <location>
        <begin position="190"/>
        <end position="214"/>
    </location>
</feature>
<dbReference type="InterPro" id="IPR038377">
    <property type="entry name" value="Na/Glc_symporter_sf"/>
</dbReference>
<feature type="transmembrane region" description="Helical" evidence="14">
    <location>
        <begin position="430"/>
        <end position="447"/>
    </location>
</feature>
<feature type="transmembrane region" description="Helical" evidence="14">
    <location>
        <begin position="273"/>
        <end position="295"/>
    </location>
</feature>
<evidence type="ECO:0000256" key="10">
    <source>
        <dbReference type="ARBA" id="ARBA00023136"/>
    </source>
</evidence>
<dbReference type="Proteomes" id="UP000315677">
    <property type="component" value="Unassembled WGS sequence"/>
</dbReference>
<keyword evidence="16" id="KW-1185">Reference proteome</keyword>
<feature type="transmembrane region" description="Helical" evidence="14">
    <location>
        <begin position="397"/>
        <end position="418"/>
    </location>
</feature>
<gene>
    <name evidence="15" type="ORF">FB558_4509</name>
</gene>
<dbReference type="AlphaFoldDB" id="A0A543DRH1"/>
<dbReference type="PROSITE" id="PS00457">
    <property type="entry name" value="NA_SOLUT_SYMP_2"/>
    <property type="match status" value="1"/>
</dbReference>
<keyword evidence="11" id="KW-0739">Sodium transport</keyword>
<keyword evidence="9" id="KW-0406">Ion transport</keyword>
<evidence type="ECO:0000256" key="2">
    <source>
        <dbReference type="ARBA" id="ARBA00006434"/>
    </source>
</evidence>
<keyword evidence="5 14" id="KW-0812">Transmembrane</keyword>
<evidence type="ECO:0000256" key="3">
    <source>
        <dbReference type="ARBA" id="ARBA00022448"/>
    </source>
</evidence>
<evidence type="ECO:0000256" key="5">
    <source>
        <dbReference type="ARBA" id="ARBA00022692"/>
    </source>
</evidence>
<evidence type="ECO:0000256" key="6">
    <source>
        <dbReference type="ARBA" id="ARBA00022847"/>
    </source>
</evidence>